<evidence type="ECO:0000256" key="2">
    <source>
        <dbReference type="ARBA" id="ARBA00023125"/>
    </source>
</evidence>
<dbReference type="PROSITE" id="PS50977">
    <property type="entry name" value="HTH_TETR_2"/>
    <property type="match status" value="1"/>
</dbReference>
<evidence type="ECO:0000259" key="6">
    <source>
        <dbReference type="PROSITE" id="PS50977"/>
    </source>
</evidence>
<keyword evidence="8" id="KW-1185">Reference proteome</keyword>
<feature type="compositionally biased region" description="Basic and acidic residues" evidence="5">
    <location>
        <begin position="26"/>
        <end position="61"/>
    </location>
</feature>
<gene>
    <name evidence="7" type="ORF">K7472_18935</name>
</gene>
<sequence>MTIARTTHSPGRHSLNNDSLNSRSVLRSDRKTSSGRDVRRRVGNDQREGERPVGVRKERAAGTEAALKEAARRLFVERGFLNTKITDITRAAGRSTGSFYEHFTGKDDLLQALMRDLDAQADEAIGANEPRPQGHPREHDLSDRAQLRAHVAVFWQVYRDHLPVVVALTQSALADPPGSGRAWRELVEETGDLRAHLEYMRERGHTLPGEPRLVAAAMGAMLSMFGYAAMTAAGEGGPDASDDEIVDTLTALLHGGLSSGAFQASEASRPSGASRSSGAS</sequence>
<evidence type="ECO:0000256" key="1">
    <source>
        <dbReference type="ARBA" id="ARBA00023015"/>
    </source>
</evidence>
<dbReference type="InterPro" id="IPR001647">
    <property type="entry name" value="HTH_TetR"/>
</dbReference>
<dbReference type="PRINTS" id="PR00455">
    <property type="entry name" value="HTHTETR"/>
</dbReference>
<feature type="compositionally biased region" description="Polar residues" evidence="5">
    <location>
        <begin position="1"/>
        <end position="25"/>
    </location>
</feature>
<proteinExistence type="predicted"/>
<dbReference type="Gene3D" id="1.10.10.60">
    <property type="entry name" value="Homeodomain-like"/>
    <property type="match status" value="1"/>
</dbReference>
<dbReference type="InterPro" id="IPR009057">
    <property type="entry name" value="Homeodomain-like_sf"/>
</dbReference>
<keyword evidence="3" id="KW-0804">Transcription</keyword>
<feature type="domain" description="HTH tetR-type" evidence="6">
    <location>
        <begin position="61"/>
        <end position="121"/>
    </location>
</feature>
<feature type="compositionally biased region" description="Low complexity" evidence="5">
    <location>
        <begin position="264"/>
        <end position="280"/>
    </location>
</feature>
<keyword evidence="1" id="KW-0805">Transcription regulation</keyword>
<dbReference type="InterPro" id="IPR050109">
    <property type="entry name" value="HTH-type_TetR-like_transc_reg"/>
</dbReference>
<comment type="caution">
    <text evidence="7">The sequence shown here is derived from an EMBL/GenBank/DDBJ whole genome shotgun (WGS) entry which is preliminary data.</text>
</comment>
<dbReference type="PANTHER" id="PTHR30055">
    <property type="entry name" value="HTH-TYPE TRANSCRIPTIONAL REGULATOR RUTR"/>
    <property type="match status" value="1"/>
</dbReference>
<reference evidence="7 8" key="1">
    <citation type="submission" date="2021-08" db="EMBL/GenBank/DDBJ databases">
        <title>Streptomyces sp. PTM05 isolated from lichen.</title>
        <authorList>
            <person name="Somphong A."/>
            <person name="Phongsopitanun W."/>
            <person name="Tanasupawat S."/>
        </authorList>
    </citation>
    <scope>NUCLEOTIDE SEQUENCE [LARGE SCALE GENOMIC DNA]</scope>
    <source>
        <strain evidence="7 8">Ptm05</strain>
    </source>
</reference>
<dbReference type="Pfam" id="PF00440">
    <property type="entry name" value="TetR_N"/>
    <property type="match status" value="1"/>
</dbReference>
<evidence type="ECO:0000256" key="3">
    <source>
        <dbReference type="ARBA" id="ARBA00023163"/>
    </source>
</evidence>
<evidence type="ECO:0000313" key="8">
    <source>
        <dbReference type="Proteomes" id="UP001198565"/>
    </source>
</evidence>
<dbReference type="InterPro" id="IPR036271">
    <property type="entry name" value="Tet_transcr_reg_TetR-rel_C_sf"/>
</dbReference>
<accession>A0ABS7QUP9</accession>
<dbReference type="PANTHER" id="PTHR30055:SF234">
    <property type="entry name" value="HTH-TYPE TRANSCRIPTIONAL REGULATOR BETI"/>
    <property type="match status" value="1"/>
</dbReference>
<evidence type="ECO:0000313" key="7">
    <source>
        <dbReference type="EMBL" id="MBY8886917.1"/>
    </source>
</evidence>
<feature type="region of interest" description="Disordered" evidence="5">
    <location>
        <begin position="261"/>
        <end position="280"/>
    </location>
</feature>
<evidence type="ECO:0000256" key="5">
    <source>
        <dbReference type="SAM" id="MobiDB-lite"/>
    </source>
</evidence>
<dbReference type="EMBL" id="JAINVZ010000012">
    <property type="protein sequence ID" value="MBY8886917.1"/>
    <property type="molecule type" value="Genomic_DNA"/>
</dbReference>
<feature type="region of interest" description="Disordered" evidence="5">
    <location>
        <begin position="1"/>
        <end position="61"/>
    </location>
</feature>
<organism evidence="7 8">
    <name type="scientific">Streptantibioticus parmotrematis</name>
    <dbReference type="NCBI Taxonomy" id="2873249"/>
    <lineage>
        <taxon>Bacteria</taxon>
        <taxon>Bacillati</taxon>
        <taxon>Actinomycetota</taxon>
        <taxon>Actinomycetes</taxon>
        <taxon>Kitasatosporales</taxon>
        <taxon>Streptomycetaceae</taxon>
        <taxon>Streptantibioticus</taxon>
    </lineage>
</organism>
<name>A0ABS7QUP9_9ACTN</name>
<protein>
    <submittedName>
        <fullName evidence="7">TetR/AcrR family transcriptional regulator</fullName>
    </submittedName>
</protein>
<dbReference type="Proteomes" id="UP001198565">
    <property type="component" value="Unassembled WGS sequence"/>
</dbReference>
<dbReference type="Gene3D" id="1.10.357.10">
    <property type="entry name" value="Tetracycline Repressor, domain 2"/>
    <property type="match status" value="1"/>
</dbReference>
<evidence type="ECO:0000256" key="4">
    <source>
        <dbReference type="PROSITE-ProRule" id="PRU00335"/>
    </source>
</evidence>
<dbReference type="SUPFAM" id="SSF48498">
    <property type="entry name" value="Tetracyclin repressor-like, C-terminal domain"/>
    <property type="match status" value="1"/>
</dbReference>
<keyword evidence="2 4" id="KW-0238">DNA-binding</keyword>
<feature type="DNA-binding region" description="H-T-H motif" evidence="4">
    <location>
        <begin position="84"/>
        <end position="103"/>
    </location>
</feature>
<dbReference type="SUPFAM" id="SSF46689">
    <property type="entry name" value="Homeodomain-like"/>
    <property type="match status" value="1"/>
</dbReference>